<reference evidence="9" key="1">
    <citation type="submission" date="2017-04" db="EMBL/GenBank/DDBJ databases">
        <title>Function of individual gut microbiota members based on whole genome sequencing of pure cultures obtained from chicken caecum.</title>
        <authorList>
            <person name="Medvecky M."/>
            <person name="Cejkova D."/>
            <person name="Polansky O."/>
            <person name="Karasova D."/>
            <person name="Kubasova T."/>
            <person name="Cizek A."/>
            <person name="Rychlik I."/>
        </authorList>
    </citation>
    <scope>NUCLEOTIDE SEQUENCE [LARGE SCALE GENOMIC DNA]</scope>
    <source>
        <strain evidence="9">An273</strain>
    </source>
</reference>
<comment type="pathway">
    <text evidence="1 6">Carbohydrate biosynthesis; dTDP-L-rhamnose biosynthesis.</text>
</comment>
<evidence type="ECO:0000256" key="1">
    <source>
        <dbReference type="ARBA" id="ARBA00004781"/>
    </source>
</evidence>
<dbReference type="Gene3D" id="3.90.25.10">
    <property type="entry name" value="UDP-galactose 4-epimerase, domain 1"/>
    <property type="match status" value="1"/>
</dbReference>
<protein>
    <recommendedName>
        <fullName evidence="4 6">dTDP-4-dehydrorhamnose reductase</fullName>
        <ecNumber evidence="3 6">1.1.1.133</ecNumber>
    </recommendedName>
</protein>
<sequence>MLLITGANGQLGRCLQEVMGEQKALYTDAAQLDITDPAALEAFTKSHLLQGVVNCAAYTDVDKAEEEPERAYQVNALGPAHLARLCARLQIPLVHISTDYVFDGTAHTPLTETDKACPLGVYGKTKRQGEEAVLGLAHTAAVIRTAWLYSPYGKNFVKTILELGRTRAEIRVVSDQIGSPTYAPHLAAAVVRVLECLQKGEKKLYHFTDEGVASWYDLAYYAVRQAGLNAQVLPIATREYPTRARRPAFSVLDKSRIKKETGIAIDHWTKGVDACLKKLSW</sequence>
<comment type="catalytic activity">
    <reaction evidence="5">
        <text>dTDP-beta-L-rhamnose + NADP(+) = dTDP-4-dehydro-beta-L-rhamnose + NADPH + H(+)</text>
        <dbReference type="Rhea" id="RHEA:21796"/>
        <dbReference type="ChEBI" id="CHEBI:15378"/>
        <dbReference type="ChEBI" id="CHEBI:57510"/>
        <dbReference type="ChEBI" id="CHEBI:57783"/>
        <dbReference type="ChEBI" id="CHEBI:58349"/>
        <dbReference type="ChEBI" id="CHEBI:62830"/>
        <dbReference type="EC" id="1.1.1.133"/>
    </reaction>
</comment>
<keyword evidence="9" id="KW-1185">Reference proteome</keyword>
<keyword evidence="6" id="KW-0560">Oxidoreductase</keyword>
<dbReference type="GO" id="GO:0005829">
    <property type="term" value="C:cytosol"/>
    <property type="evidence" value="ECO:0007669"/>
    <property type="project" value="TreeGrafter"/>
</dbReference>
<dbReference type="EMBL" id="NFJD01000003">
    <property type="protein sequence ID" value="OUO56602.1"/>
    <property type="molecule type" value="Genomic_DNA"/>
</dbReference>
<name>A0A1Y4DD90_9BACT</name>
<feature type="domain" description="RmlD-like substrate binding" evidence="7">
    <location>
        <begin position="2"/>
        <end position="279"/>
    </location>
</feature>
<dbReference type="GO" id="GO:0019305">
    <property type="term" value="P:dTDP-rhamnose biosynthetic process"/>
    <property type="evidence" value="ECO:0007669"/>
    <property type="project" value="UniProtKB-UniPathway"/>
</dbReference>
<dbReference type="EC" id="1.1.1.133" evidence="3 6"/>
<dbReference type="PANTHER" id="PTHR10491:SF4">
    <property type="entry name" value="METHIONINE ADENOSYLTRANSFERASE 2 SUBUNIT BETA"/>
    <property type="match status" value="1"/>
</dbReference>
<dbReference type="UniPathway" id="UPA00124"/>
<dbReference type="CDD" id="cd05254">
    <property type="entry name" value="dTDP_HR_like_SDR_e"/>
    <property type="match status" value="1"/>
</dbReference>
<dbReference type="SUPFAM" id="SSF51735">
    <property type="entry name" value="NAD(P)-binding Rossmann-fold domains"/>
    <property type="match status" value="1"/>
</dbReference>
<dbReference type="RefSeq" id="WP_087288685.1">
    <property type="nucleotide sequence ID" value="NZ_NFJD01000003.1"/>
</dbReference>
<comment type="similarity">
    <text evidence="2 6">Belongs to the dTDP-4-dehydrorhamnose reductase family.</text>
</comment>
<evidence type="ECO:0000313" key="9">
    <source>
        <dbReference type="Proteomes" id="UP000196368"/>
    </source>
</evidence>
<evidence type="ECO:0000259" key="7">
    <source>
        <dbReference type="Pfam" id="PF04321"/>
    </source>
</evidence>
<dbReference type="InterPro" id="IPR005913">
    <property type="entry name" value="dTDP_dehydrorham_reduct"/>
</dbReference>
<evidence type="ECO:0000313" key="8">
    <source>
        <dbReference type="EMBL" id="OUO56602.1"/>
    </source>
</evidence>
<dbReference type="InterPro" id="IPR036291">
    <property type="entry name" value="NAD(P)-bd_dom_sf"/>
</dbReference>
<evidence type="ECO:0000256" key="6">
    <source>
        <dbReference type="RuleBase" id="RU364082"/>
    </source>
</evidence>
<dbReference type="Proteomes" id="UP000196368">
    <property type="component" value="Unassembled WGS sequence"/>
</dbReference>
<dbReference type="InterPro" id="IPR029903">
    <property type="entry name" value="RmlD-like-bd"/>
</dbReference>
<keyword evidence="6" id="KW-0521">NADP</keyword>
<organism evidence="8 9">
    <name type="scientific">Candidatus Avelusimicrobium gallicola</name>
    <dbReference type="NCBI Taxonomy" id="2562704"/>
    <lineage>
        <taxon>Bacteria</taxon>
        <taxon>Pseudomonadati</taxon>
        <taxon>Elusimicrobiota</taxon>
        <taxon>Elusimicrobia</taxon>
        <taxon>Elusimicrobiales</taxon>
        <taxon>Elusimicrobiaceae</taxon>
        <taxon>Candidatus Avelusimicrobium</taxon>
    </lineage>
</organism>
<accession>A0A1Y4DD90</accession>
<dbReference type="Pfam" id="PF04321">
    <property type="entry name" value="RmlD_sub_bind"/>
    <property type="match status" value="1"/>
</dbReference>
<dbReference type="PANTHER" id="PTHR10491">
    <property type="entry name" value="DTDP-4-DEHYDRORHAMNOSE REDUCTASE"/>
    <property type="match status" value="1"/>
</dbReference>
<evidence type="ECO:0000256" key="4">
    <source>
        <dbReference type="ARBA" id="ARBA00017099"/>
    </source>
</evidence>
<gene>
    <name evidence="8" type="ORF">B5F75_05265</name>
</gene>
<dbReference type="Gene3D" id="3.40.50.720">
    <property type="entry name" value="NAD(P)-binding Rossmann-like Domain"/>
    <property type="match status" value="1"/>
</dbReference>
<comment type="function">
    <text evidence="6">Catalyzes the reduction of dTDP-6-deoxy-L-lyxo-4-hexulose to yield dTDP-L-rhamnose.</text>
</comment>
<proteinExistence type="inferred from homology"/>
<comment type="caution">
    <text evidence="8">The sequence shown here is derived from an EMBL/GenBank/DDBJ whole genome shotgun (WGS) entry which is preliminary data.</text>
</comment>
<dbReference type="AlphaFoldDB" id="A0A1Y4DD90"/>
<dbReference type="GO" id="GO:0008831">
    <property type="term" value="F:dTDP-4-dehydrorhamnose reductase activity"/>
    <property type="evidence" value="ECO:0007669"/>
    <property type="project" value="UniProtKB-EC"/>
</dbReference>
<evidence type="ECO:0000256" key="2">
    <source>
        <dbReference type="ARBA" id="ARBA00010944"/>
    </source>
</evidence>
<dbReference type="NCBIfam" id="TIGR01214">
    <property type="entry name" value="rmlD"/>
    <property type="match status" value="1"/>
</dbReference>
<evidence type="ECO:0000256" key="5">
    <source>
        <dbReference type="ARBA" id="ARBA00048200"/>
    </source>
</evidence>
<evidence type="ECO:0000256" key="3">
    <source>
        <dbReference type="ARBA" id="ARBA00012929"/>
    </source>
</evidence>
<dbReference type="OrthoDB" id="9803892at2"/>